<proteinExistence type="inferred from homology"/>
<dbReference type="SUPFAM" id="SSF51445">
    <property type="entry name" value="(Trans)glycosidases"/>
    <property type="match status" value="1"/>
</dbReference>
<protein>
    <recommendedName>
        <fullName evidence="2">chitinase</fullName>
        <ecNumber evidence="2">3.2.1.14</ecNumber>
    </recommendedName>
</protein>
<dbReference type="PROSITE" id="PS01095">
    <property type="entry name" value="GH18_1"/>
    <property type="match status" value="1"/>
</dbReference>
<dbReference type="InterPro" id="IPR017853">
    <property type="entry name" value="GH"/>
</dbReference>
<dbReference type="SMART" id="SM00636">
    <property type="entry name" value="Glyco_18"/>
    <property type="match status" value="1"/>
</dbReference>
<dbReference type="Pfam" id="PF00704">
    <property type="entry name" value="Glyco_hydro_18"/>
    <property type="match status" value="1"/>
</dbReference>
<feature type="domain" description="GH18" evidence="8">
    <location>
        <begin position="3"/>
        <end position="357"/>
    </location>
</feature>
<dbReference type="PROSITE" id="PS51910">
    <property type="entry name" value="GH18_2"/>
    <property type="match status" value="1"/>
</dbReference>
<evidence type="ECO:0000256" key="2">
    <source>
        <dbReference type="ARBA" id="ARBA00012729"/>
    </source>
</evidence>
<keyword evidence="4" id="KW-0119">Carbohydrate metabolism</keyword>
<keyword evidence="3 6" id="KW-0378">Hydrolase</keyword>
<evidence type="ECO:0000256" key="3">
    <source>
        <dbReference type="ARBA" id="ARBA00022801"/>
    </source>
</evidence>
<dbReference type="InterPro" id="IPR001579">
    <property type="entry name" value="Glyco_hydro_18_chit_AS"/>
</dbReference>
<keyword evidence="4" id="KW-0146">Chitin degradation</keyword>
<dbReference type="AlphaFoldDB" id="A0AAU7FBY1"/>
<evidence type="ECO:0000256" key="7">
    <source>
        <dbReference type="RuleBase" id="RU004453"/>
    </source>
</evidence>
<comment type="similarity">
    <text evidence="7">Belongs to the glycosyl hydrolase 18 family.</text>
</comment>
<dbReference type="RefSeq" id="WP_348945990.1">
    <property type="nucleotide sequence ID" value="NZ_CP157355.1"/>
</dbReference>
<dbReference type="PANTHER" id="PTHR11177">
    <property type="entry name" value="CHITINASE"/>
    <property type="match status" value="1"/>
</dbReference>
<dbReference type="InterPro" id="IPR029070">
    <property type="entry name" value="Chitinase_insertion_sf"/>
</dbReference>
<keyword evidence="5 6" id="KW-0326">Glycosidase</keyword>
<sequence>MAGIFLAYFASWQPCNLAQIPAEKLSHLCYAFADVHEHQVGLKPSFAPDQDADELARQQGILSQLLTLKQRNPDLKILVSVGGWGADGFSDAALTAPSREQFASSAVQFMRDYQLDGIDLDWEYPGNDMASIKARPEDQQNFSLLLEALRVQLDAQSERDGRASSAPYQLCIAAGAGQYYLDKVEIRRVAAACDFINLMTYDFYNGWATRAGHHANLFNSTVDSAGDSAAKSIELFIKEGVPREKLVLGCPLYGRSLKGVASPGLGQPGLAGSNSAPSFRQINAELLPSGRFIRYWDADAQVPYLYDGDEFISYEDCESIALKGRYAKAQKLAGVMFWELTEDHDSRLLDALYESTR</sequence>
<dbReference type="GO" id="GO:0008061">
    <property type="term" value="F:chitin binding"/>
    <property type="evidence" value="ECO:0007669"/>
    <property type="project" value="InterPro"/>
</dbReference>
<keyword evidence="4" id="KW-0624">Polysaccharide degradation</keyword>
<evidence type="ECO:0000256" key="4">
    <source>
        <dbReference type="ARBA" id="ARBA00023024"/>
    </source>
</evidence>
<evidence type="ECO:0000256" key="6">
    <source>
        <dbReference type="RuleBase" id="RU000489"/>
    </source>
</evidence>
<evidence type="ECO:0000256" key="5">
    <source>
        <dbReference type="ARBA" id="ARBA00023295"/>
    </source>
</evidence>
<dbReference type="GO" id="GO:0006032">
    <property type="term" value="P:chitin catabolic process"/>
    <property type="evidence" value="ECO:0007669"/>
    <property type="project" value="UniProtKB-KW"/>
</dbReference>
<dbReference type="SUPFAM" id="SSF54556">
    <property type="entry name" value="Chitinase insertion domain"/>
    <property type="match status" value="1"/>
</dbReference>
<evidence type="ECO:0000313" key="9">
    <source>
        <dbReference type="EMBL" id="XBM01716.1"/>
    </source>
</evidence>
<comment type="catalytic activity">
    <reaction evidence="1">
        <text>Random endo-hydrolysis of N-acetyl-beta-D-glucosaminide (1-&gt;4)-beta-linkages in chitin and chitodextrins.</text>
        <dbReference type="EC" id="3.2.1.14"/>
    </reaction>
</comment>
<dbReference type="EC" id="3.2.1.14" evidence="2"/>
<name>A0AAU7FBY1_9NEIS</name>
<dbReference type="Gene3D" id="3.10.50.10">
    <property type="match status" value="1"/>
</dbReference>
<evidence type="ECO:0000256" key="1">
    <source>
        <dbReference type="ARBA" id="ARBA00000822"/>
    </source>
</evidence>
<dbReference type="GO" id="GO:0005975">
    <property type="term" value="P:carbohydrate metabolic process"/>
    <property type="evidence" value="ECO:0007669"/>
    <property type="project" value="InterPro"/>
</dbReference>
<dbReference type="EMBL" id="CP157355">
    <property type="protein sequence ID" value="XBM01716.1"/>
    <property type="molecule type" value="Genomic_DNA"/>
</dbReference>
<dbReference type="Gene3D" id="3.20.20.80">
    <property type="entry name" value="Glycosidases"/>
    <property type="match status" value="1"/>
</dbReference>
<accession>A0AAU7FBY1</accession>
<dbReference type="InterPro" id="IPR011583">
    <property type="entry name" value="Chitinase_II/V-like_cat"/>
</dbReference>
<evidence type="ECO:0000259" key="8">
    <source>
        <dbReference type="PROSITE" id="PS51910"/>
    </source>
</evidence>
<dbReference type="GO" id="GO:0008843">
    <property type="term" value="F:endochitinase activity"/>
    <property type="evidence" value="ECO:0007669"/>
    <property type="project" value="UniProtKB-EC"/>
</dbReference>
<dbReference type="InterPro" id="IPR050314">
    <property type="entry name" value="Glycosyl_Hydrlase_18"/>
</dbReference>
<dbReference type="InterPro" id="IPR001223">
    <property type="entry name" value="Glyco_hydro18_cat"/>
</dbReference>
<dbReference type="CDD" id="cd06548">
    <property type="entry name" value="GH18_chitinase"/>
    <property type="match status" value="1"/>
</dbReference>
<dbReference type="KEGG" id="cmav:ABHF33_05400"/>
<organism evidence="9">
    <name type="scientific">Chitinibacter mangrovi</name>
    <dbReference type="NCBI Taxonomy" id="3153927"/>
    <lineage>
        <taxon>Bacteria</taxon>
        <taxon>Pseudomonadati</taxon>
        <taxon>Pseudomonadota</taxon>
        <taxon>Betaproteobacteria</taxon>
        <taxon>Neisseriales</taxon>
        <taxon>Chitinibacteraceae</taxon>
        <taxon>Chitinibacter</taxon>
    </lineage>
</organism>
<reference evidence="9" key="1">
    <citation type="submission" date="2024-05" db="EMBL/GenBank/DDBJ databases">
        <authorList>
            <person name="Yang L."/>
            <person name="Pan L."/>
        </authorList>
    </citation>
    <scope>NUCLEOTIDE SEQUENCE</scope>
    <source>
        <strain evidence="9">FCG-7</strain>
    </source>
</reference>
<gene>
    <name evidence="9" type="ORF">ABHF33_05400</name>
</gene>
<dbReference type="PANTHER" id="PTHR11177:SF317">
    <property type="entry name" value="CHITINASE 12-RELATED"/>
    <property type="match status" value="1"/>
</dbReference>